<accession>A0A510Y5J9</accession>
<dbReference type="EMBL" id="BJUN01000007">
    <property type="protein sequence ID" value="GEK58604.1"/>
    <property type="molecule type" value="Genomic_DNA"/>
</dbReference>
<gene>
    <name evidence="1" type="ORF">MHA01_15090</name>
</gene>
<dbReference type="Proteomes" id="UP000321051">
    <property type="component" value="Unassembled WGS sequence"/>
</dbReference>
<name>A0A510Y5J9_MARHA</name>
<evidence type="ECO:0000313" key="1">
    <source>
        <dbReference type="EMBL" id="GEK58604.1"/>
    </source>
</evidence>
<proteinExistence type="predicted"/>
<comment type="caution">
    <text evidence="1">The sequence shown here is derived from an EMBL/GenBank/DDBJ whole genome shotgun (WGS) entry which is preliminary data.</text>
</comment>
<sequence>MWALHLVQNMRFVIMGLLSLSALSIFAFQSVEIVHAFLETFRRR</sequence>
<evidence type="ECO:0000313" key="2">
    <source>
        <dbReference type="Proteomes" id="UP000321051"/>
    </source>
</evidence>
<dbReference type="AlphaFoldDB" id="A0A510Y5J9"/>
<protein>
    <submittedName>
        <fullName evidence="1">Uncharacterized protein</fullName>
    </submittedName>
</protein>
<keyword evidence="2" id="KW-1185">Reference proteome</keyword>
<organism evidence="1 2">
    <name type="scientific">Marinococcus halophilus</name>
    <dbReference type="NCBI Taxonomy" id="1371"/>
    <lineage>
        <taxon>Bacteria</taxon>
        <taxon>Bacillati</taxon>
        <taxon>Bacillota</taxon>
        <taxon>Bacilli</taxon>
        <taxon>Bacillales</taxon>
        <taxon>Bacillaceae</taxon>
        <taxon>Marinococcus</taxon>
    </lineage>
</organism>
<dbReference type="RefSeq" id="WP_261763931.1">
    <property type="nucleotide sequence ID" value="NZ_BJUN01000007.1"/>
</dbReference>
<reference evidence="1 2" key="1">
    <citation type="submission" date="2019-07" db="EMBL/GenBank/DDBJ databases">
        <title>Whole genome shotgun sequence of Marinococcus halophilus NBRC 102359.</title>
        <authorList>
            <person name="Hosoyama A."/>
            <person name="Uohara A."/>
            <person name="Ohji S."/>
            <person name="Ichikawa N."/>
        </authorList>
    </citation>
    <scope>NUCLEOTIDE SEQUENCE [LARGE SCALE GENOMIC DNA]</scope>
    <source>
        <strain evidence="1 2">NBRC 102359</strain>
    </source>
</reference>